<accession>W2H5K9</accession>
<protein>
    <submittedName>
        <fullName evidence="1">Uncharacterized protein</fullName>
    </submittedName>
</protein>
<name>W2H5K9_PHYNI</name>
<sequence>MTTVSKPNSQPLKPGVASHQSLRVVHLVRGNPDRWLLIQGSKRFKVEKSIISAAVRCDRAPESFVYPDKVMLGQIRPCASVQMGSETFRDQEGIALPYLEFRSTLTNLVSDCCSRRTAARCPTAEAAALEFKLPGTSPLLDTSA</sequence>
<dbReference type="AlphaFoldDB" id="W2H5K9"/>
<organism evidence="1">
    <name type="scientific">Phytophthora nicotianae</name>
    <name type="common">Potato buckeye rot agent</name>
    <name type="synonym">Phytophthora parasitica</name>
    <dbReference type="NCBI Taxonomy" id="4792"/>
    <lineage>
        <taxon>Eukaryota</taxon>
        <taxon>Sar</taxon>
        <taxon>Stramenopiles</taxon>
        <taxon>Oomycota</taxon>
        <taxon>Peronosporomycetes</taxon>
        <taxon>Peronosporales</taxon>
        <taxon>Peronosporaceae</taxon>
        <taxon>Phytophthora</taxon>
    </lineage>
</organism>
<dbReference type="Proteomes" id="UP000053236">
    <property type="component" value="Unassembled WGS sequence"/>
</dbReference>
<evidence type="ECO:0000313" key="1">
    <source>
        <dbReference type="EMBL" id="ETK90477.1"/>
    </source>
</evidence>
<reference evidence="1" key="1">
    <citation type="submission" date="2013-11" db="EMBL/GenBank/DDBJ databases">
        <title>The Genome Sequence of Phytophthora parasitica CJ02B3.</title>
        <authorList>
            <consortium name="The Broad Institute Genomics Platform"/>
            <person name="Russ C."/>
            <person name="Tyler B."/>
            <person name="Panabieres F."/>
            <person name="Shan W."/>
            <person name="Tripathy S."/>
            <person name="Grunwald N."/>
            <person name="Machado M."/>
            <person name="Johnson C.S."/>
            <person name="Arredondo F."/>
            <person name="Hong C."/>
            <person name="Coffey M."/>
            <person name="Young S.K."/>
            <person name="Zeng Q."/>
            <person name="Gargeya S."/>
            <person name="Fitzgerald M."/>
            <person name="Abouelleil A."/>
            <person name="Alvarado L."/>
            <person name="Chapman S.B."/>
            <person name="Gainer-Dewar J."/>
            <person name="Goldberg J."/>
            <person name="Griggs A."/>
            <person name="Gujja S."/>
            <person name="Hansen M."/>
            <person name="Howarth C."/>
            <person name="Imamovic A."/>
            <person name="Ireland A."/>
            <person name="Larimer J."/>
            <person name="McCowan C."/>
            <person name="Murphy C."/>
            <person name="Pearson M."/>
            <person name="Poon T.W."/>
            <person name="Priest M."/>
            <person name="Roberts A."/>
            <person name="Saif S."/>
            <person name="Shea T."/>
            <person name="Sykes S."/>
            <person name="Wortman J."/>
            <person name="Nusbaum C."/>
            <person name="Birren B."/>
        </authorList>
    </citation>
    <scope>NUCLEOTIDE SEQUENCE [LARGE SCALE GENOMIC DNA]</scope>
    <source>
        <strain evidence="1">CJ02B3</strain>
    </source>
</reference>
<dbReference type="EMBL" id="KI685496">
    <property type="protein sequence ID" value="ETK90477.1"/>
    <property type="molecule type" value="Genomic_DNA"/>
</dbReference>
<gene>
    <name evidence="1" type="ORF">L915_05763</name>
</gene>
<proteinExistence type="predicted"/>